<protein>
    <submittedName>
        <fullName evidence="10">Kinase-regulated stress-responsive transcription factor skn7</fullName>
    </submittedName>
</protein>
<dbReference type="InterPro" id="IPR036388">
    <property type="entry name" value="WH-like_DNA-bd_sf"/>
</dbReference>
<dbReference type="SMART" id="SM00448">
    <property type="entry name" value="REC"/>
    <property type="match status" value="1"/>
</dbReference>
<feature type="compositionally biased region" description="Basic and acidic residues" evidence="8">
    <location>
        <begin position="61"/>
        <end position="79"/>
    </location>
</feature>
<dbReference type="GO" id="GO:0003700">
    <property type="term" value="F:DNA-binding transcription factor activity"/>
    <property type="evidence" value="ECO:0007669"/>
    <property type="project" value="InterPro"/>
</dbReference>
<dbReference type="GO" id="GO:0016301">
    <property type="term" value="F:kinase activity"/>
    <property type="evidence" value="ECO:0007669"/>
    <property type="project" value="UniProtKB-KW"/>
</dbReference>
<evidence type="ECO:0000256" key="4">
    <source>
        <dbReference type="ARBA" id="ARBA00023125"/>
    </source>
</evidence>
<feature type="region of interest" description="Disordered" evidence="8">
    <location>
        <begin position="1"/>
        <end position="135"/>
    </location>
</feature>
<sequence length="871" mass="93200">APYDPALYGYPRDQNGWMDQGGGDGNGYPPGPSRGGDPYQSYPPQRTSPSGPGGPGGGARPDTRGAVKLEDLVSSDRRQAQQGQPQAGPGGLTSAPLNVSMHDPNRPPGSSHDTSGAAQIGGDGPSGSAPQPGPSEFIKKLYKMLEEESATFGKGRSAKGGEPKRGSVGWGRGGTSFVVWDMNDFTTKVLPQTFRHSNFSSFVRQLNKYGFSKIKHVEEDTGQIKENVWEFQHPNFQAGGKADLDSIKRKAVVPKKGPAEGETETSPAGPRGPGGLTGEEAMRLMEMESRVLGLEDRLTRALDEVREARTREMNVVSLLRDIIGHLASVENVPTSVNNEPSPRIMHLYQMYEQVANPNPSAQYYGLQGAMPVQPNWNVRMTPGVTGYPTRGQFSPMTDGSDSSHRASAENTSPSGFMGARIPPGGASTAPVGSRNDPGPGQNGPPQNHSVPPLPGPGNEDDIIEIPKAQQTLYNGEPMGVTPMFAETPSWLTDNTTVQMPIYHRKSSDGLTLRLMVEALSGHGVRFDDETQDPLDPSPGRDRTGFEGSSGAGPSTSTSGQTVPGNSGMGANGITANTIPEGNNQVNAVASSSTGPSGMPSIQQSPFGTLLIPSDSSVRAPGTNAIRLRRSTTVEPHWNKAPKILVVEDDVVYRQLSSKFLEKFGCVTETVENAQGAIEKMNRSKYDLVLMDIFFGPSMDGRKATSLIRQFDMYTPIISMTSNAQPQDVDSYLQSGMNDVLAKPFTKHGLFGILDKHLIHLKAIQLSAEVPRSLGLPPLSDQGIADAVANGAAQWMQSDDVRNPLAAMGWSDETYGIVLQVGLSPRASKSLGGSPEFASRSLRCRFEVASRSLRCRFDVASMSLRGWCVASR</sequence>
<dbReference type="GO" id="GO:0000160">
    <property type="term" value="P:phosphorelay signal transduction system"/>
    <property type="evidence" value="ECO:0007669"/>
    <property type="project" value="UniProtKB-KW"/>
</dbReference>
<comment type="caution">
    <text evidence="10">The sequence shown here is derived from an EMBL/GenBank/DDBJ whole genome shotgun (WGS) entry which is preliminary data.</text>
</comment>
<feature type="domain" description="Response regulatory" evidence="9">
    <location>
        <begin position="642"/>
        <end position="757"/>
    </location>
</feature>
<evidence type="ECO:0000256" key="1">
    <source>
        <dbReference type="ARBA" id="ARBA00004123"/>
    </source>
</evidence>
<keyword evidence="2 6" id="KW-0597">Phosphoprotein</keyword>
<dbReference type="SUPFAM" id="SSF46785">
    <property type="entry name" value="Winged helix' DNA-binding domain"/>
    <property type="match status" value="1"/>
</dbReference>
<dbReference type="OrthoDB" id="60033at2759"/>
<dbReference type="SUPFAM" id="SSF52172">
    <property type="entry name" value="CheY-like"/>
    <property type="match status" value="1"/>
</dbReference>
<dbReference type="Proteomes" id="UP000279259">
    <property type="component" value="Unassembled WGS sequence"/>
</dbReference>
<evidence type="ECO:0000256" key="5">
    <source>
        <dbReference type="ARBA" id="ARBA00023242"/>
    </source>
</evidence>
<dbReference type="InterPro" id="IPR001789">
    <property type="entry name" value="Sig_transdc_resp-reg_receiver"/>
</dbReference>
<evidence type="ECO:0000313" key="11">
    <source>
        <dbReference type="Proteomes" id="UP000279259"/>
    </source>
</evidence>
<accession>A0A427XS66</accession>
<feature type="compositionally biased region" description="Low complexity" evidence="8">
    <location>
        <begin position="551"/>
        <end position="561"/>
    </location>
</feature>
<dbReference type="Gene3D" id="1.10.10.10">
    <property type="entry name" value="Winged helix-like DNA-binding domain superfamily/Winged helix DNA-binding domain"/>
    <property type="match status" value="1"/>
</dbReference>
<dbReference type="SMART" id="SM00415">
    <property type="entry name" value="HSF"/>
    <property type="match status" value="1"/>
</dbReference>
<feature type="coiled-coil region" evidence="7">
    <location>
        <begin position="284"/>
        <end position="311"/>
    </location>
</feature>
<evidence type="ECO:0000256" key="7">
    <source>
        <dbReference type="SAM" id="Coils"/>
    </source>
</evidence>
<evidence type="ECO:0000256" key="2">
    <source>
        <dbReference type="ARBA" id="ARBA00022553"/>
    </source>
</evidence>
<dbReference type="PANTHER" id="PTHR45339:SF1">
    <property type="entry name" value="HYBRID SIGNAL TRANSDUCTION HISTIDINE KINASE J"/>
    <property type="match status" value="1"/>
</dbReference>
<evidence type="ECO:0000313" key="10">
    <source>
        <dbReference type="EMBL" id="RSH81611.1"/>
    </source>
</evidence>
<keyword evidence="10" id="KW-0808">Transferase</keyword>
<keyword evidence="5" id="KW-0539">Nucleus</keyword>
<dbReference type="FunFam" id="1.10.10.10:FF:000935">
    <property type="entry name" value="Osomolarity two-component system, response regulator SKN7"/>
    <property type="match status" value="1"/>
</dbReference>
<dbReference type="Pfam" id="PF00072">
    <property type="entry name" value="Response_reg"/>
    <property type="match status" value="1"/>
</dbReference>
<keyword evidence="10" id="KW-0418">Kinase</keyword>
<keyword evidence="3" id="KW-0902">Two-component regulatory system</keyword>
<evidence type="ECO:0000259" key="9">
    <source>
        <dbReference type="PROSITE" id="PS50110"/>
    </source>
</evidence>
<dbReference type="STRING" id="1890683.A0A427XS66"/>
<comment type="subcellular location">
    <subcellularLocation>
        <location evidence="1">Nucleus</location>
    </subcellularLocation>
</comment>
<dbReference type="InterPro" id="IPR000232">
    <property type="entry name" value="HSF_DNA-bd"/>
</dbReference>
<dbReference type="Pfam" id="PF00447">
    <property type="entry name" value="HSF_DNA-bind"/>
    <property type="match status" value="1"/>
</dbReference>
<dbReference type="PANTHER" id="PTHR45339">
    <property type="entry name" value="HYBRID SIGNAL TRANSDUCTION HISTIDINE KINASE J"/>
    <property type="match status" value="1"/>
</dbReference>
<feature type="non-terminal residue" evidence="10">
    <location>
        <position position="1"/>
    </location>
</feature>
<feature type="region of interest" description="Disordered" evidence="8">
    <location>
        <begin position="253"/>
        <end position="278"/>
    </location>
</feature>
<name>A0A427XS66_9TREE</name>
<dbReference type="GO" id="GO:0043565">
    <property type="term" value="F:sequence-specific DNA binding"/>
    <property type="evidence" value="ECO:0007669"/>
    <property type="project" value="InterPro"/>
</dbReference>
<organism evidence="10 11">
    <name type="scientific">Saitozyma podzolica</name>
    <dbReference type="NCBI Taxonomy" id="1890683"/>
    <lineage>
        <taxon>Eukaryota</taxon>
        <taxon>Fungi</taxon>
        <taxon>Dikarya</taxon>
        <taxon>Basidiomycota</taxon>
        <taxon>Agaricomycotina</taxon>
        <taxon>Tremellomycetes</taxon>
        <taxon>Tremellales</taxon>
        <taxon>Trimorphomycetaceae</taxon>
        <taxon>Saitozyma</taxon>
    </lineage>
</organism>
<dbReference type="InterPro" id="IPR011006">
    <property type="entry name" value="CheY-like_superfamily"/>
</dbReference>
<dbReference type="CDD" id="cd17546">
    <property type="entry name" value="REC_hyHK_CKI1_RcsC-like"/>
    <property type="match status" value="1"/>
</dbReference>
<feature type="compositionally biased region" description="Polar residues" evidence="8">
    <location>
        <begin position="391"/>
        <end position="400"/>
    </location>
</feature>
<feature type="region of interest" description="Disordered" evidence="8">
    <location>
        <begin position="524"/>
        <end position="576"/>
    </location>
</feature>
<gene>
    <name evidence="10" type="primary">SKN7_3</name>
    <name evidence="10" type="ORF">EHS25_006233</name>
</gene>
<evidence type="ECO:0000256" key="3">
    <source>
        <dbReference type="ARBA" id="ARBA00023012"/>
    </source>
</evidence>
<evidence type="ECO:0000256" key="6">
    <source>
        <dbReference type="PROSITE-ProRule" id="PRU00169"/>
    </source>
</evidence>
<keyword evidence="7" id="KW-0175">Coiled coil</keyword>
<evidence type="ECO:0000256" key="8">
    <source>
        <dbReference type="SAM" id="MobiDB-lite"/>
    </source>
</evidence>
<dbReference type="GO" id="GO:0005634">
    <property type="term" value="C:nucleus"/>
    <property type="evidence" value="ECO:0007669"/>
    <property type="project" value="UniProtKB-SubCell"/>
</dbReference>
<dbReference type="PROSITE" id="PS50110">
    <property type="entry name" value="RESPONSE_REGULATORY"/>
    <property type="match status" value="1"/>
</dbReference>
<feature type="region of interest" description="Disordered" evidence="8">
    <location>
        <begin position="386"/>
        <end position="461"/>
    </location>
</feature>
<dbReference type="InterPro" id="IPR036390">
    <property type="entry name" value="WH_DNA-bd_sf"/>
</dbReference>
<dbReference type="EMBL" id="RSCD01000029">
    <property type="protein sequence ID" value="RSH81611.1"/>
    <property type="molecule type" value="Genomic_DNA"/>
</dbReference>
<dbReference type="Gene3D" id="3.40.50.2300">
    <property type="match status" value="1"/>
</dbReference>
<reference evidence="10 11" key="1">
    <citation type="submission" date="2018-11" db="EMBL/GenBank/DDBJ databases">
        <title>Genome sequence of Saitozyma podzolica DSM 27192.</title>
        <authorList>
            <person name="Aliyu H."/>
            <person name="Gorte O."/>
            <person name="Ochsenreither K."/>
        </authorList>
    </citation>
    <scope>NUCLEOTIDE SEQUENCE [LARGE SCALE GENOMIC DNA]</scope>
    <source>
        <strain evidence="10 11">DSM 27192</strain>
    </source>
</reference>
<feature type="compositionally biased region" description="Gly residues" evidence="8">
    <location>
        <begin position="19"/>
        <end position="28"/>
    </location>
</feature>
<dbReference type="AlphaFoldDB" id="A0A427XS66"/>
<keyword evidence="11" id="KW-1185">Reference proteome</keyword>
<proteinExistence type="predicted"/>
<feature type="modified residue" description="4-aspartylphosphate" evidence="6">
    <location>
        <position position="691"/>
    </location>
</feature>
<feature type="compositionally biased region" description="Low complexity" evidence="8">
    <location>
        <begin position="437"/>
        <end position="447"/>
    </location>
</feature>
<dbReference type="FunFam" id="3.40.50.2300:FF:000212">
    <property type="entry name" value="Stress response regulator/HFS transcription factor"/>
    <property type="match status" value="1"/>
</dbReference>
<keyword evidence="4" id="KW-0238">DNA-binding</keyword>